<dbReference type="Gene3D" id="3.30.1490.390">
    <property type="match status" value="1"/>
</dbReference>
<reference evidence="1 2" key="1">
    <citation type="submission" date="2021-01" db="EMBL/GenBank/DDBJ databases">
        <title>Genomic Encyclopedia of Type Strains, Phase IV (KMG-IV): sequencing the most valuable type-strain genomes for metagenomic binning, comparative biology and taxonomic classification.</title>
        <authorList>
            <person name="Goeker M."/>
        </authorList>
    </citation>
    <scope>NUCLEOTIDE SEQUENCE [LARGE SCALE GENOMIC DNA]</scope>
    <source>
        <strain evidence="1 2">DSM 27382</strain>
    </source>
</reference>
<gene>
    <name evidence="1" type="ORF">JOC28_001005</name>
</gene>
<dbReference type="Pfam" id="PF15507">
    <property type="entry name" value="DUF4649"/>
    <property type="match status" value="1"/>
</dbReference>
<keyword evidence="2" id="KW-1185">Reference proteome</keyword>
<evidence type="ECO:0000313" key="1">
    <source>
        <dbReference type="EMBL" id="MBM7642708.1"/>
    </source>
</evidence>
<comment type="caution">
    <text evidence="1">The sequence shown here is derived from an EMBL/GenBank/DDBJ whole genome shotgun (WGS) entry which is preliminary data.</text>
</comment>
<dbReference type="CDD" id="cd13784">
    <property type="entry name" value="SP_1775_like"/>
    <property type="match status" value="1"/>
</dbReference>
<organism evidence="1 2">
    <name type="scientific">Streptococcus loxodontisalivarius</name>
    <dbReference type="NCBI Taxonomy" id="1349415"/>
    <lineage>
        <taxon>Bacteria</taxon>
        <taxon>Bacillati</taxon>
        <taxon>Bacillota</taxon>
        <taxon>Bacilli</taxon>
        <taxon>Lactobacillales</taxon>
        <taxon>Streptococcaceae</taxon>
        <taxon>Streptococcus</taxon>
    </lineage>
</organism>
<evidence type="ECO:0008006" key="3">
    <source>
        <dbReference type="Google" id="ProtNLM"/>
    </source>
</evidence>
<dbReference type="Proteomes" id="UP000697472">
    <property type="component" value="Unassembled WGS sequence"/>
</dbReference>
<dbReference type="RefSeq" id="WP_205009548.1">
    <property type="nucleotide sequence ID" value="NZ_JAFBEH010000017.1"/>
</dbReference>
<accession>A0ABS2PRN9</accession>
<name>A0ABS2PRN9_9STRE</name>
<sequence length="73" mass="8890">MLEITYLDAGKREKVVQFETYNEYVRSEQACWHDIHDYFKTLKVTYNGHDLNYQGPYGDLYRFLLKVDLKQYD</sequence>
<proteinExistence type="predicted"/>
<protein>
    <recommendedName>
        <fullName evidence="3">DUF4649 family protein</fullName>
    </recommendedName>
</protein>
<dbReference type="InterPro" id="IPR027879">
    <property type="entry name" value="DUF4649"/>
</dbReference>
<evidence type="ECO:0000313" key="2">
    <source>
        <dbReference type="Proteomes" id="UP000697472"/>
    </source>
</evidence>
<dbReference type="EMBL" id="JAFBEH010000017">
    <property type="protein sequence ID" value="MBM7642708.1"/>
    <property type="molecule type" value="Genomic_DNA"/>
</dbReference>